<dbReference type="Proteomes" id="UP000076643">
    <property type="component" value="Unassembled WGS sequence"/>
</dbReference>
<evidence type="ECO:0000256" key="1">
    <source>
        <dbReference type="SAM" id="Phobius"/>
    </source>
</evidence>
<feature type="transmembrane region" description="Helical" evidence="1">
    <location>
        <begin position="38"/>
        <end position="56"/>
    </location>
</feature>
<keyword evidence="1" id="KW-1133">Transmembrane helix</keyword>
<protein>
    <submittedName>
        <fullName evidence="2">Uncharacterized protein</fullName>
    </submittedName>
</protein>
<feature type="transmembrane region" description="Helical" evidence="1">
    <location>
        <begin position="63"/>
        <end position="81"/>
    </location>
</feature>
<evidence type="ECO:0000313" key="3">
    <source>
        <dbReference type="Proteomes" id="UP000076643"/>
    </source>
</evidence>
<dbReference type="GeneID" id="57362865"/>
<keyword evidence="3" id="KW-1185">Reference proteome</keyword>
<proteinExistence type="predicted"/>
<sequence>MELIHHKDSTLVLVLLLFIVTLLPAKLTIRFIDPDYGSFTRCAVTVLIITITILFSLQALESLISITLVFLWIMFVCNRTLGLSKSWSWIFTLWLGLIQLAALHGLQQVGFHI</sequence>
<accession>A0A161ZGF7</accession>
<evidence type="ECO:0000313" key="2">
    <source>
        <dbReference type="EMBL" id="KZN45158.1"/>
    </source>
</evidence>
<reference evidence="2 3" key="1">
    <citation type="submission" date="2013-07" db="EMBL/GenBank/DDBJ databases">
        <title>Comparative Genomic and Metabolomic Analysis of Twelve Strains of Pseudoalteromonas luteoviolacea.</title>
        <authorList>
            <person name="Vynne N.G."/>
            <person name="Mansson M."/>
            <person name="Gram L."/>
        </authorList>
    </citation>
    <scope>NUCLEOTIDE SEQUENCE [LARGE SCALE GENOMIC DNA]</scope>
    <source>
        <strain evidence="2 3">DSM 6061</strain>
    </source>
</reference>
<dbReference type="AlphaFoldDB" id="A0A161ZGF7"/>
<keyword evidence="1" id="KW-0472">Membrane</keyword>
<dbReference type="EMBL" id="AUYB01000046">
    <property type="protein sequence ID" value="KZN45158.1"/>
    <property type="molecule type" value="Genomic_DNA"/>
</dbReference>
<name>A0A161ZGF7_9GAMM</name>
<organism evidence="2 3">
    <name type="scientific">Pseudoalteromonas luteoviolacea DSM 6061</name>
    <dbReference type="NCBI Taxonomy" id="1365250"/>
    <lineage>
        <taxon>Bacteria</taxon>
        <taxon>Pseudomonadati</taxon>
        <taxon>Pseudomonadota</taxon>
        <taxon>Gammaproteobacteria</taxon>
        <taxon>Alteromonadales</taxon>
        <taxon>Pseudoalteromonadaceae</taxon>
        <taxon>Pseudoalteromonas</taxon>
    </lineage>
</organism>
<feature type="transmembrane region" description="Helical" evidence="1">
    <location>
        <begin position="87"/>
        <end position="106"/>
    </location>
</feature>
<dbReference type="RefSeq" id="WP_063355286.1">
    <property type="nucleotide sequence ID" value="NZ_AQHB01000028.1"/>
</dbReference>
<keyword evidence="1" id="KW-0812">Transmembrane</keyword>
<feature type="transmembrane region" description="Helical" evidence="1">
    <location>
        <begin position="12"/>
        <end position="32"/>
    </location>
</feature>
<comment type="caution">
    <text evidence="2">The sequence shown here is derived from an EMBL/GenBank/DDBJ whole genome shotgun (WGS) entry which is preliminary data.</text>
</comment>
<dbReference type="PATRIC" id="fig|1365250.3.peg.513"/>
<gene>
    <name evidence="2" type="ORF">N475_07840</name>
</gene>